<organism evidence="7 8">
    <name type="scientific">Neolewinella marina</name>
    <dbReference type="NCBI Taxonomy" id="438751"/>
    <lineage>
        <taxon>Bacteria</taxon>
        <taxon>Pseudomonadati</taxon>
        <taxon>Bacteroidota</taxon>
        <taxon>Saprospiria</taxon>
        <taxon>Saprospirales</taxon>
        <taxon>Lewinellaceae</taxon>
        <taxon>Neolewinella</taxon>
    </lineage>
</organism>
<keyword evidence="3" id="KW-0133">Cell shape</keyword>
<dbReference type="NCBIfam" id="NF037961">
    <property type="entry name" value="RodA_shape"/>
    <property type="match status" value="1"/>
</dbReference>
<dbReference type="GO" id="GO:0051301">
    <property type="term" value="P:cell division"/>
    <property type="evidence" value="ECO:0007669"/>
    <property type="project" value="InterPro"/>
</dbReference>
<feature type="transmembrane region" description="Helical" evidence="6">
    <location>
        <begin position="199"/>
        <end position="226"/>
    </location>
</feature>
<evidence type="ECO:0000256" key="1">
    <source>
        <dbReference type="ARBA" id="ARBA00004141"/>
    </source>
</evidence>
<comment type="caution">
    <text evidence="7">The sequence shown here is derived from an EMBL/GenBank/DDBJ whole genome shotgun (WGS) entry which is preliminary data.</text>
</comment>
<feature type="transmembrane region" description="Helical" evidence="6">
    <location>
        <begin position="12"/>
        <end position="35"/>
    </location>
</feature>
<keyword evidence="4 6" id="KW-1133">Transmembrane helix</keyword>
<keyword evidence="5 6" id="KW-0472">Membrane</keyword>
<keyword evidence="2 6" id="KW-0812">Transmembrane</keyword>
<dbReference type="Pfam" id="PF01098">
    <property type="entry name" value="FTSW_RODA_SPOVE"/>
    <property type="match status" value="2"/>
</dbReference>
<feature type="transmembrane region" description="Helical" evidence="6">
    <location>
        <begin position="256"/>
        <end position="275"/>
    </location>
</feature>
<evidence type="ECO:0000313" key="8">
    <source>
        <dbReference type="Proteomes" id="UP000226437"/>
    </source>
</evidence>
<evidence type="ECO:0000256" key="2">
    <source>
        <dbReference type="ARBA" id="ARBA00022692"/>
    </source>
</evidence>
<feature type="transmembrane region" description="Helical" evidence="6">
    <location>
        <begin position="282"/>
        <end position="303"/>
    </location>
</feature>
<proteinExistence type="predicted"/>
<evidence type="ECO:0000313" key="7">
    <source>
        <dbReference type="EMBL" id="PHK98125.1"/>
    </source>
</evidence>
<protein>
    <submittedName>
        <fullName evidence="7">Rod shape-determining protein RodA</fullName>
    </submittedName>
</protein>
<feature type="transmembrane region" description="Helical" evidence="6">
    <location>
        <begin position="147"/>
        <end position="164"/>
    </location>
</feature>
<comment type="subcellular location">
    <subcellularLocation>
        <location evidence="1">Membrane</location>
        <topology evidence="1">Multi-pass membrane protein</topology>
    </subcellularLocation>
</comment>
<feature type="transmembrane region" description="Helical" evidence="6">
    <location>
        <begin position="233"/>
        <end position="250"/>
    </location>
</feature>
<dbReference type="InterPro" id="IPR001182">
    <property type="entry name" value="FtsW/RodA"/>
</dbReference>
<name>A0A2G0CDU0_9BACT</name>
<feature type="transmembrane region" description="Helical" evidence="6">
    <location>
        <begin position="444"/>
        <end position="463"/>
    </location>
</feature>
<evidence type="ECO:0000256" key="6">
    <source>
        <dbReference type="SAM" id="Phobius"/>
    </source>
</evidence>
<dbReference type="GO" id="GO:0015648">
    <property type="term" value="F:lipid-linked peptidoglycan transporter activity"/>
    <property type="evidence" value="ECO:0007669"/>
    <property type="project" value="TreeGrafter"/>
</dbReference>
<dbReference type="EMBL" id="PDLO01000005">
    <property type="protein sequence ID" value="PHK98125.1"/>
    <property type="molecule type" value="Genomic_DNA"/>
</dbReference>
<feature type="transmembrane region" description="Helical" evidence="6">
    <location>
        <begin position="55"/>
        <end position="73"/>
    </location>
</feature>
<reference evidence="7 8" key="1">
    <citation type="submission" date="2017-10" db="EMBL/GenBank/DDBJ databases">
        <title>The draft genome sequence of Lewinella marina KCTC 32374.</title>
        <authorList>
            <person name="Wang K."/>
        </authorList>
    </citation>
    <scope>NUCLEOTIDE SEQUENCE [LARGE SCALE GENOMIC DNA]</scope>
    <source>
        <strain evidence="7 8">MKG-38</strain>
    </source>
</reference>
<feature type="transmembrane region" description="Helical" evidence="6">
    <location>
        <begin position="379"/>
        <end position="399"/>
    </location>
</feature>
<dbReference type="Proteomes" id="UP000226437">
    <property type="component" value="Unassembled WGS sequence"/>
</dbReference>
<feature type="transmembrane region" description="Helical" evidence="6">
    <location>
        <begin position="411"/>
        <end position="438"/>
    </location>
</feature>
<dbReference type="GO" id="GO:0005886">
    <property type="term" value="C:plasma membrane"/>
    <property type="evidence" value="ECO:0007669"/>
    <property type="project" value="TreeGrafter"/>
</dbReference>
<dbReference type="RefSeq" id="WP_099107023.1">
    <property type="nucleotide sequence ID" value="NZ_JAATJF010000002.1"/>
</dbReference>
<keyword evidence="8" id="KW-1185">Reference proteome</keyword>
<dbReference type="AlphaFoldDB" id="A0A2G0CDU0"/>
<feature type="transmembrane region" description="Helical" evidence="6">
    <location>
        <begin position="80"/>
        <end position="100"/>
    </location>
</feature>
<sequence length="472" mass="51115">MARISLKRARTDVTTIILYIFLVSTGLLMVNSVGAPPEGYTSSLVDRLASPVGKQFIWVLISAGAWVVTNYLIDRKVWIVGAYPIYAVTVLLLILVLVAGKEINGARSWFSVGGLTFQPSELAKFGACLAMAAFMSQYSGKLESLRAVVYATLIWLIPAVIILGQPDMGSTLVFAGFLLVMYREGLNPLIFILGGFTALMVVLGIIFSLEGLLVALLSLCLALFAFSLPRRSLLWGGGAVTAGAGAFFALQAGFGWPVIGALAAALLAASIYHLLQRNTRLVGVSLLFLLWGLALTSASNYVYTNQLLPSHQHERLVVWLHPEDADPRGSYYNLLQSKLAIAAGGVTGRGLQQGTMTRFDYVPEQQTDFIFSAVGEEQGFVGAGTLIVLFFVLLWRITVLAERQRRTFARAYAYGVAGILLVHFLVNIGMTMGLIPVIGIPLPFISKGGSSLLSFTMMLAVLLKLDKHRDEV</sequence>
<evidence type="ECO:0000256" key="5">
    <source>
        <dbReference type="ARBA" id="ARBA00023136"/>
    </source>
</evidence>
<evidence type="ECO:0000256" key="3">
    <source>
        <dbReference type="ARBA" id="ARBA00022960"/>
    </source>
</evidence>
<gene>
    <name evidence="7" type="ORF">CGL56_13125</name>
</gene>
<dbReference type="PANTHER" id="PTHR30474:SF1">
    <property type="entry name" value="PEPTIDOGLYCAN GLYCOSYLTRANSFERASE MRDB"/>
    <property type="match status" value="1"/>
</dbReference>
<dbReference type="PANTHER" id="PTHR30474">
    <property type="entry name" value="CELL CYCLE PROTEIN"/>
    <property type="match status" value="1"/>
</dbReference>
<accession>A0A2G0CDU0</accession>
<dbReference type="GO" id="GO:0008360">
    <property type="term" value="P:regulation of cell shape"/>
    <property type="evidence" value="ECO:0007669"/>
    <property type="project" value="UniProtKB-KW"/>
</dbReference>
<dbReference type="GO" id="GO:0032153">
    <property type="term" value="C:cell division site"/>
    <property type="evidence" value="ECO:0007669"/>
    <property type="project" value="TreeGrafter"/>
</dbReference>
<dbReference type="OrthoDB" id="9768187at2"/>
<evidence type="ECO:0000256" key="4">
    <source>
        <dbReference type="ARBA" id="ARBA00022989"/>
    </source>
</evidence>